<gene>
    <name evidence="1" type="ORF">PGT21_030550</name>
    <name evidence="2" type="ORF">PGTUg99_037284</name>
</gene>
<evidence type="ECO:0000313" key="4">
    <source>
        <dbReference type="Proteomes" id="UP000325313"/>
    </source>
</evidence>
<dbReference type="Proteomes" id="UP000325313">
    <property type="component" value="Unassembled WGS sequence"/>
</dbReference>
<keyword evidence="3" id="KW-1185">Reference proteome</keyword>
<comment type="caution">
    <text evidence="1">The sequence shown here is derived from an EMBL/GenBank/DDBJ whole genome shotgun (WGS) entry which is preliminary data.</text>
</comment>
<evidence type="ECO:0000313" key="3">
    <source>
        <dbReference type="Proteomes" id="UP000324748"/>
    </source>
</evidence>
<evidence type="ECO:0000313" key="2">
    <source>
        <dbReference type="EMBL" id="KAA1139196.1"/>
    </source>
</evidence>
<name>A0A5B0QC97_PUCGR</name>
<reference evidence="3 4" key="1">
    <citation type="submission" date="2019-05" db="EMBL/GenBank/DDBJ databases">
        <title>Emergence of the Ug99 lineage of the wheat stem rust pathogen through somatic hybridization.</title>
        <authorList>
            <person name="Li F."/>
            <person name="Upadhyaya N.M."/>
            <person name="Sperschneider J."/>
            <person name="Matny O."/>
            <person name="Nguyen-Phuc H."/>
            <person name="Mago R."/>
            <person name="Raley C."/>
            <person name="Miller M.E."/>
            <person name="Silverstein K.A.T."/>
            <person name="Henningsen E."/>
            <person name="Hirsch C.D."/>
            <person name="Visser B."/>
            <person name="Pretorius Z.A."/>
            <person name="Steffenson B.J."/>
            <person name="Schwessinger B."/>
            <person name="Dodds P.N."/>
            <person name="Figueroa M."/>
        </authorList>
    </citation>
    <scope>NUCLEOTIDE SEQUENCE [LARGE SCALE GENOMIC DNA]</scope>
    <source>
        <strain evidence="1">21-0</strain>
        <strain evidence="2 4">Ug99</strain>
    </source>
</reference>
<dbReference type="AlphaFoldDB" id="A0A5B0QC97"/>
<sequence length="167" mass="19006">MTLLQSPRPSDVGRVYILKAEAIIWQIPGQLITKQRQDEECKSVFYVGDQPAYSDQTDSPQPIFISGTTAFYRFAAKSDGHLLFTRCSRMLGPVMDKYRPAPHRADNRYIVCRTRKVKMLKGLESALGLAASWTCAFQTIMYILDLGETNKTRPKSRQQPPTMAIDW</sequence>
<accession>A0A5B0QC97</accession>
<protein>
    <submittedName>
        <fullName evidence="1">Uncharacterized protein</fullName>
    </submittedName>
</protein>
<evidence type="ECO:0000313" key="1">
    <source>
        <dbReference type="EMBL" id="KAA1110739.1"/>
    </source>
</evidence>
<dbReference type="EMBL" id="VDEP01000001">
    <property type="protein sequence ID" value="KAA1139196.1"/>
    <property type="molecule type" value="Genomic_DNA"/>
</dbReference>
<dbReference type="Proteomes" id="UP000324748">
    <property type="component" value="Unassembled WGS sequence"/>
</dbReference>
<proteinExistence type="predicted"/>
<dbReference type="OrthoDB" id="10335990at2759"/>
<organism evidence="1 3">
    <name type="scientific">Puccinia graminis f. sp. tritici</name>
    <dbReference type="NCBI Taxonomy" id="56615"/>
    <lineage>
        <taxon>Eukaryota</taxon>
        <taxon>Fungi</taxon>
        <taxon>Dikarya</taxon>
        <taxon>Basidiomycota</taxon>
        <taxon>Pucciniomycotina</taxon>
        <taxon>Pucciniomycetes</taxon>
        <taxon>Pucciniales</taxon>
        <taxon>Pucciniaceae</taxon>
        <taxon>Puccinia</taxon>
    </lineage>
</organism>
<dbReference type="EMBL" id="VSWC01000027">
    <property type="protein sequence ID" value="KAA1110739.1"/>
    <property type="molecule type" value="Genomic_DNA"/>
</dbReference>